<accession>A0A484M9P0</accession>
<dbReference type="PANTHER" id="PTHR11216:SF137">
    <property type="entry name" value="CALCIUM-BINDING EF HAND FAMILY PROTEIN"/>
    <property type="match status" value="1"/>
</dbReference>
<feature type="domain" description="EH" evidence="2">
    <location>
        <begin position="113"/>
        <end position="196"/>
    </location>
</feature>
<dbReference type="InterPro" id="IPR000261">
    <property type="entry name" value="EH_dom"/>
</dbReference>
<dbReference type="PANTHER" id="PTHR11216">
    <property type="entry name" value="EH DOMAIN"/>
    <property type="match status" value="1"/>
</dbReference>
<name>A0A484M9P0_9ASTE</name>
<dbReference type="Pfam" id="PF12763">
    <property type="entry name" value="EH"/>
    <property type="match status" value="1"/>
</dbReference>
<dbReference type="GO" id="GO:0005737">
    <property type="term" value="C:cytoplasm"/>
    <property type="evidence" value="ECO:0007669"/>
    <property type="project" value="TreeGrafter"/>
</dbReference>
<dbReference type="GO" id="GO:0005886">
    <property type="term" value="C:plasma membrane"/>
    <property type="evidence" value="ECO:0007669"/>
    <property type="project" value="TreeGrafter"/>
</dbReference>
<evidence type="ECO:0000313" key="5">
    <source>
        <dbReference type="Proteomes" id="UP000595140"/>
    </source>
</evidence>
<dbReference type="GO" id="GO:0005509">
    <property type="term" value="F:calcium ion binding"/>
    <property type="evidence" value="ECO:0007669"/>
    <property type="project" value="InterPro"/>
</dbReference>
<feature type="domain" description="EF-hand" evidence="3">
    <location>
        <begin position="146"/>
        <end position="181"/>
    </location>
</feature>
<feature type="compositionally biased region" description="Polar residues" evidence="1">
    <location>
        <begin position="663"/>
        <end position="688"/>
    </location>
</feature>
<dbReference type="OrthoDB" id="524326at2759"/>
<dbReference type="CDD" id="cd00052">
    <property type="entry name" value="EH"/>
    <property type="match status" value="1"/>
</dbReference>
<dbReference type="GO" id="GO:0005634">
    <property type="term" value="C:nucleus"/>
    <property type="evidence" value="ECO:0007669"/>
    <property type="project" value="TreeGrafter"/>
</dbReference>
<feature type="region of interest" description="Disordered" evidence="1">
    <location>
        <begin position="588"/>
        <end position="688"/>
    </location>
</feature>
<gene>
    <name evidence="4" type="ORF">CCAM_LOCUS27337</name>
</gene>
<dbReference type="PROSITE" id="PS50031">
    <property type="entry name" value="EH"/>
    <property type="match status" value="1"/>
</dbReference>
<feature type="compositionally biased region" description="Polar residues" evidence="1">
    <location>
        <begin position="252"/>
        <end position="284"/>
    </location>
</feature>
<evidence type="ECO:0000259" key="3">
    <source>
        <dbReference type="PROSITE" id="PS50222"/>
    </source>
</evidence>
<feature type="compositionally biased region" description="Polar residues" evidence="1">
    <location>
        <begin position="54"/>
        <end position="79"/>
    </location>
</feature>
<evidence type="ECO:0000313" key="4">
    <source>
        <dbReference type="EMBL" id="VFQ85561.1"/>
    </source>
</evidence>
<dbReference type="EMBL" id="OOIL02002938">
    <property type="protein sequence ID" value="VFQ85561.1"/>
    <property type="molecule type" value="Genomic_DNA"/>
</dbReference>
<evidence type="ECO:0008006" key="6">
    <source>
        <dbReference type="Google" id="ProtNLM"/>
    </source>
</evidence>
<proteinExistence type="predicted"/>
<dbReference type="InterPro" id="IPR002048">
    <property type="entry name" value="EF_hand_dom"/>
</dbReference>
<evidence type="ECO:0000259" key="2">
    <source>
        <dbReference type="PROSITE" id="PS50031"/>
    </source>
</evidence>
<dbReference type="SUPFAM" id="SSF47473">
    <property type="entry name" value="EF-hand"/>
    <property type="match status" value="1"/>
</dbReference>
<dbReference type="GO" id="GO:0006897">
    <property type="term" value="P:endocytosis"/>
    <property type="evidence" value="ECO:0007669"/>
    <property type="project" value="TreeGrafter"/>
</dbReference>
<feature type="compositionally biased region" description="Polar residues" evidence="1">
    <location>
        <begin position="7"/>
        <end position="43"/>
    </location>
</feature>
<feature type="region of interest" description="Disordered" evidence="1">
    <location>
        <begin position="1"/>
        <end position="80"/>
    </location>
</feature>
<reference evidence="4 5" key="1">
    <citation type="submission" date="2018-04" db="EMBL/GenBank/DDBJ databases">
        <authorList>
            <person name="Vogel A."/>
        </authorList>
    </citation>
    <scope>NUCLEOTIDE SEQUENCE [LARGE SCALE GENOMIC DNA]</scope>
</reference>
<feature type="region of interest" description="Disordered" evidence="1">
    <location>
        <begin position="518"/>
        <end position="550"/>
    </location>
</feature>
<feature type="region of interest" description="Disordered" evidence="1">
    <location>
        <begin position="212"/>
        <end position="291"/>
    </location>
</feature>
<feature type="compositionally biased region" description="Polar residues" evidence="1">
    <location>
        <begin position="639"/>
        <end position="649"/>
    </location>
</feature>
<dbReference type="GO" id="GO:0016197">
    <property type="term" value="P:endosomal transport"/>
    <property type="evidence" value="ECO:0007669"/>
    <property type="project" value="TreeGrafter"/>
</dbReference>
<feature type="compositionally biased region" description="Basic and acidic residues" evidence="1">
    <location>
        <begin position="518"/>
        <end position="527"/>
    </location>
</feature>
<dbReference type="SMART" id="SM00054">
    <property type="entry name" value="EFh"/>
    <property type="match status" value="2"/>
</dbReference>
<dbReference type="PROSITE" id="PS50222">
    <property type="entry name" value="EF_HAND_2"/>
    <property type="match status" value="1"/>
</dbReference>
<sequence>MFGGETFSASKNLQRQGSDPTISASSVPPSTTLAHVTPRSMSSGKADPFEELQRTLTRPSTGSPQQLIQTTKDSQQLPAQTVAPLPSPVISAGTLNSTIEQIHASWPKMTPAGVKKYAKVFMEVDTDRDGRITGEQARNLFLSWRLPREVLKQVWDLADQDNDSMLSLMEFCIALYLMERYREGRSIPSALPNSVLRDETLISLAGPTSLSHGTAGWGETPGLRPHQVLPGSQPHMHTGLSPQKQDVAPQPHGSSQFNKRNVKSLSMPNNIPNQLTSGEQNSFESKGGVEEDMKVGDKEKAILDSRDKLEYYRTKMQDLVLYKSRCDNRLNEIMERALADTREAELLQKKYEEKYKQVAEVASKLTIEEASFRHIQERKLELQHAIMKMEEGGSADGILQVRADRIQSDLEELLKALMEFSKQHNVAMKSSAIIELPHGWEPGIAEISAVWDEDWDKFEDEGVTFDIAVPANTKSTLHPIPINDGTKSPPGGSPEFQRPFQSISEDLSDDHIRKSFEKDAETNRSFEESALDNFGNHDDVDPVWGFSEKDSDHDNHGENYFFGSGGFGESPLRSESPAVGKNSLFTFEDSVPGSPLSRAGNSPRYSVGSGDPFETFSRTDSFSTHHDHSSSPRRGTLTRFDSINSSVGNDRNPGFSYDDSDPFGSSSAFKVSTASQTPKKSSENWNAF</sequence>
<keyword evidence="5" id="KW-1185">Reference proteome</keyword>
<evidence type="ECO:0000256" key="1">
    <source>
        <dbReference type="SAM" id="MobiDB-lite"/>
    </source>
</evidence>
<dbReference type="AlphaFoldDB" id="A0A484M9P0"/>
<dbReference type="Gene3D" id="1.10.238.10">
    <property type="entry name" value="EF-hand"/>
    <property type="match status" value="1"/>
</dbReference>
<protein>
    <recommendedName>
        <fullName evidence="6">EF-hand domain-containing protein</fullName>
    </recommendedName>
</protein>
<dbReference type="InterPro" id="IPR011992">
    <property type="entry name" value="EF-hand-dom_pair"/>
</dbReference>
<dbReference type="Proteomes" id="UP000595140">
    <property type="component" value="Unassembled WGS sequence"/>
</dbReference>
<feature type="region of interest" description="Disordered" evidence="1">
    <location>
        <begin position="476"/>
        <end position="499"/>
    </location>
</feature>
<dbReference type="SMART" id="SM00027">
    <property type="entry name" value="EH"/>
    <property type="match status" value="1"/>
</dbReference>
<organism evidence="4 5">
    <name type="scientific">Cuscuta campestris</name>
    <dbReference type="NCBI Taxonomy" id="132261"/>
    <lineage>
        <taxon>Eukaryota</taxon>
        <taxon>Viridiplantae</taxon>
        <taxon>Streptophyta</taxon>
        <taxon>Embryophyta</taxon>
        <taxon>Tracheophyta</taxon>
        <taxon>Spermatophyta</taxon>
        <taxon>Magnoliopsida</taxon>
        <taxon>eudicotyledons</taxon>
        <taxon>Gunneridae</taxon>
        <taxon>Pentapetalae</taxon>
        <taxon>asterids</taxon>
        <taxon>lamiids</taxon>
        <taxon>Solanales</taxon>
        <taxon>Convolvulaceae</taxon>
        <taxon>Cuscuteae</taxon>
        <taxon>Cuscuta</taxon>
        <taxon>Cuscuta subgen. Grammica</taxon>
        <taxon>Cuscuta sect. Cleistogrammica</taxon>
    </lineage>
</organism>